<accession>A0A2I0TYC8</accession>
<reference evidence="3" key="1">
    <citation type="submission" date="2017-11" db="EMBL/GenBank/DDBJ databases">
        <authorList>
            <person name="Lima N.C."/>
            <person name="Parody-Merino A.M."/>
            <person name="Battley P.F."/>
            <person name="Fidler A.E."/>
            <person name="Prosdocimi F."/>
        </authorList>
    </citation>
    <scope>NUCLEOTIDE SEQUENCE [LARGE SCALE GENOMIC DNA]</scope>
</reference>
<evidence type="ECO:0000313" key="3">
    <source>
        <dbReference type="Proteomes" id="UP000233556"/>
    </source>
</evidence>
<evidence type="ECO:0000256" key="1">
    <source>
        <dbReference type="SAM" id="MobiDB-lite"/>
    </source>
</evidence>
<protein>
    <submittedName>
        <fullName evidence="2">Uncharacterized protein</fullName>
    </submittedName>
</protein>
<sequence length="99" mass="10902">MDEEKTKILNNFFGSVFTGNPFPPSSHVDGPQVGDQGDKVPPTVSEDKAKQAQVSHPFLIREVLHSLDHSAPLDSFQFKVPVLELRNPELDTVMSTDDG</sequence>
<dbReference type="OrthoDB" id="6155261at2759"/>
<keyword evidence="3" id="KW-1185">Reference proteome</keyword>
<feature type="region of interest" description="Disordered" evidence="1">
    <location>
        <begin position="20"/>
        <end position="51"/>
    </location>
</feature>
<dbReference type="AlphaFoldDB" id="A0A2I0TYC8"/>
<reference evidence="3" key="2">
    <citation type="submission" date="2017-12" db="EMBL/GenBank/DDBJ databases">
        <title>Genome sequence of the Bar-tailed Godwit (Limosa lapponica baueri).</title>
        <authorList>
            <person name="Lima N.C.B."/>
            <person name="Parody-Merino A.M."/>
            <person name="Battley P.F."/>
            <person name="Fidler A.E."/>
            <person name="Prosdocimi F."/>
        </authorList>
    </citation>
    <scope>NUCLEOTIDE SEQUENCE [LARGE SCALE GENOMIC DNA]</scope>
</reference>
<gene>
    <name evidence="2" type="ORF">llap_10859</name>
</gene>
<organism evidence="2 3">
    <name type="scientific">Limosa lapponica baueri</name>
    <dbReference type="NCBI Taxonomy" id="1758121"/>
    <lineage>
        <taxon>Eukaryota</taxon>
        <taxon>Metazoa</taxon>
        <taxon>Chordata</taxon>
        <taxon>Craniata</taxon>
        <taxon>Vertebrata</taxon>
        <taxon>Euteleostomi</taxon>
        <taxon>Archelosauria</taxon>
        <taxon>Archosauria</taxon>
        <taxon>Dinosauria</taxon>
        <taxon>Saurischia</taxon>
        <taxon>Theropoda</taxon>
        <taxon>Coelurosauria</taxon>
        <taxon>Aves</taxon>
        <taxon>Neognathae</taxon>
        <taxon>Neoaves</taxon>
        <taxon>Charadriiformes</taxon>
        <taxon>Scolopacidae</taxon>
        <taxon>Limosa</taxon>
    </lineage>
</organism>
<proteinExistence type="predicted"/>
<dbReference type="EMBL" id="KZ506642">
    <property type="protein sequence ID" value="PKU38835.1"/>
    <property type="molecule type" value="Genomic_DNA"/>
</dbReference>
<dbReference type="Proteomes" id="UP000233556">
    <property type="component" value="Unassembled WGS sequence"/>
</dbReference>
<name>A0A2I0TYC8_LIMLA</name>
<evidence type="ECO:0000313" key="2">
    <source>
        <dbReference type="EMBL" id="PKU38835.1"/>
    </source>
</evidence>